<gene>
    <name evidence="1" type="ORF">GCM10023172_18150</name>
</gene>
<dbReference type="EMBL" id="BAABGQ010000006">
    <property type="protein sequence ID" value="GAA4499488.1"/>
    <property type="molecule type" value="Genomic_DNA"/>
</dbReference>
<accession>A0ABP8Q9F4</accession>
<evidence type="ECO:0000313" key="2">
    <source>
        <dbReference type="Proteomes" id="UP001501243"/>
    </source>
</evidence>
<keyword evidence="2" id="KW-1185">Reference proteome</keyword>
<dbReference type="Proteomes" id="UP001501243">
    <property type="component" value="Unassembled WGS sequence"/>
</dbReference>
<name>A0ABP8Q9F4_9BACT</name>
<proteinExistence type="predicted"/>
<comment type="caution">
    <text evidence="1">The sequence shown here is derived from an EMBL/GenBank/DDBJ whole genome shotgun (WGS) entry which is preliminary data.</text>
</comment>
<evidence type="ECO:0000313" key="1">
    <source>
        <dbReference type="EMBL" id="GAA4499488.1"/>
    </source>
</evidence>
<reference evidence="2" key="1">
    <citation type="journal article" date="2019" name="Int. J. Syst. Evol. Microbiol.">
        <title>The Global Catalogue of Microorganisms (GCM) 10K type strain sequencing project: providing services to taxonomists for standard genome sequencing and annotation.</title>
        <authorList>
            <consortium name="The Broad Institute Genomics Platform"/>
            <consortium name="The Broad Institute Genome Sequencing Center for Infectious Disease"/>
            <person name="Wu L."/>
            <person name="Ma J."/>
        </authorList>
    </citation>
    <scope>NUCLEOTIDE SEQUENCE [LARGE SCALE GENOMIC DNA]</scope>
    <source>
        <strain evidence="2">JCM 17841</strain>
    </source>
</reference>
<organism evidence="1 2">
    <name type="scientific">Hymenobacter ginsengisoli</name>
    <dbReference type="NCBI Taxonomy" id="1051626"/>
    <lineage>
        <taxon>Bacteria</taxon>
        <taxon>Pseudomonadati</taxon>
        <taxon>Bacteroidota</taxon>
        <taxon>Cytophagia</taxon>
        <taxon>Cytophagales</taxon>
        <taxon>Hymenobacteraceae</taxon>
        <taxon>Hymenobacter</taxon>
    </lineage>
</organism>
<sequence length="59" mass="6031">MQANGALLGPGRWAGAPANRTAIVTEISEQILGIAPASPLYCGEISNRWPAELAPNSGA</sequence>
<protein>
    <submittedName>
        <fullName evidence="1">Uncharacterized protein</fullName>
    </submittedName>
</protein>